<gene>
    <name evidence="1" type="ORF">GKS16_06000</name>
</gene>
<dbReference type="NCBIfam" id="TIGR01537">
    <property type="entry name" value="portal_HK97"/>
    <property type="match status" value="1"/>
</dbReference>
<proteinExistence type="predicted"/>
<dbReference type="RefSeq" id="WP_154617545.1">
    <property type="nucleotide sequence ID" value="NZ_WLXE01000007.1"/>
</dbReference>
<evidence type="ECO:0000313" key="2">
    <source>
        <dbReference type="Proteomes" id="UP000483839"/>
    </source>
</evidence>
<accession>A0A6L6G982</accession>
<dbReference type="EMBL" id="WLXI01000043">
    <property type="protein sequence ID" value="MTD01818.1"/>
    <property type="molecule type" value="Genomic_DNA"/>
</dbReference>
<sequence length="405" mass="45364">MSFFQSLGSEQVSYDRYVDAVIAGNLTPQYTGVSALKNSDILTAISIIAGDISRFPLVKKDINGDIVHDEELNYLLNVKSTKNASARTWKFAMAVNAILTGNSFSRIIRDPISGKALEFKFYKPSETTVEETKNHDVIYTFTDALTGTEIKCRSDDVIHWKFFSHDTILGRSPLLSLSDEIVLQEGGLNTLIKFFKDGFSSGILKMKGSQLSGEARKKARADFEKMREGAIGGSPLVFDDTMDYEPLQIDTNVLQLITSNNFSTAQIAKALRVPSYKLGVNSPNQSVAQLMQDYVTNDLPFYFDAIASESGLKILSDKDRRKYHIEFDTRSITGRNVDEIVKLVNNQILTPNEALVELGKQKSSDPNMDRYQSSLNYVYLDKKEEYQERVATRKGGDINDKENST</sequence>
<reference evidence="1 2" key="1">
    <citation type="submission" date="2019-11" db="EMBL/GenBank/DDBJ databases">
        <title>Streptococcus uberis isolated from clinical mastitis cases on a southeastern Queensland dairy.</title>
        <authorList>
            <person name="Workentine M.L."/>
            <person name="Price R."/>
            <person name="Olchowy T."/>
        </authorList>
    </citation>
    <scope>NUCLEOTIDE SEQUENCE [LARGE SCALE GENOMIC DNA]</scope>
    <source>
        <strain evidence="1 2">OLC4459-A17</strain>
    </source>
</reference>
<dbReference type="InterPro" id="IPR006944">
    <property type="entry name" value="Phage/GTA_portal"/>
</dbReference>
<dbReference type="Pfam" id="PF04860">
    <property type="entry name" value="Phage_portal"/>
    <property type="match status" value="1"/>
</dbReference>
<protein>
    <submittedName>
        <fullName evidence="1">Phage portal protein</fullName>
    </submittedName>
</protein>
<organism evidence="1 2">
    <name type="scientific">Streptococcus uberis</name>
    <dbReference type="NCBI Taxonomy" id="1349"/>
    <lineage>
        <taxon>Bacteria</taxon>
        <taxon>Bacillati</taxon>
        <taxon>Bacillota</taxon>
        <taxon>Bacilli</taxon>
        <taxon>Lactobacillales</taxon>
        <taxon>Streptococcaceae</taxon>
        <taxon>Streptococcus</taxon>
    </lineage>
</organism>
<name>A0A6L6G982_STRUB</name>
<dbReference type="Proteomes" id="UP000483839">
    <property type="component" value="Unassembled WGS sequence"/>
</dbReference>
<dbReference type="AlphaFoldDB" id="A0A6L6G982"/>
<evidence type="ECO:0000313" key="1">
    <source>
        <dbReference type="EMBL" id="MTD01818.1"/>
    </source>
</evidence>
<dbReference type="InterPro" id="IPR006427">
    <property type="entry name" value="Portal_HK97"/>
</dbReference>
<comment type="caution">
    <text evidence="1">The sequence shown here is derived from an EMBL/GenBank/DDBJ whole genome shotgun (WGS) entry which is preliminary data.</text>
</comment>